<keyword evidence="9" id="KW-0325">Glycoprotein</keyword>
<feature type="compositionally biased region" description="Basic and acidic residues" evidence="11">
    <location>
        <begin position="329"/>
        <end position="338"/>
    </location>
</feature>
<evidence type="ECO:0000256" key="4">
    <source>
        <dbReference type="ARBA" id="ARBA00022525"/>
    </source>
</evidence>
<evidence type="ECO:0000256" key="1">
    <source>
        <dbReference type="ARBA" id="ARBA00004613"/>
    </source>
</evidence>
<evidence type="ECO:0000256" key="12">
    <source>
        <dbReference type="SAM" id="SignalP"/>
    </source>
</evidence>
<keyword evidence="8" id="KW-1015">Disulfide bond</keyword>
<dbReference type="AlphaFoldDB" id="B5A565"/>
<dbReference type="SMART" id="SM00204">
    <property type="entry name" value="TGFB"/>
    <property type="match status" value="1"/>
</dbReference>
<dbReference type="InterPro" id="IPR017948">
    <property type="entry name" value="TGFb_CS"/>
</dbReference>
<dbReference type="Gene3D" id="2.60.120.970">
    <property type="match status" value="1"/>
</dbReference>
<keyword evidence="7 10" id="KW-0339">Growth factor</keyword>
<protein>
    <submittedName>
        <fullName evidence="14">Nodal</fullName>
    </submittedName>
</protein>
<sequence>MHRPSDLHRAAVVCLMFITSTSAFFAPFLHEAASTLTDDIVTSTRTRRNTLPVITPNILDHEQEIQHVDQHKNSSTMFMVELFESLYTVQDLVDPSKEECQAIEEADTVRNYIGAIQDVKSSSDLVMTWVTSFPTFDQPANEAVHLSELRVELNATSEQSHRFVIQLHQWVNVSCDDGMCQQRKLIHSRDIDARHDDFDGREVFDITKIVKQWIATTKDATSPMEYSIVLRAKALIESEADHDKNVLKALLAADIQTEDVLDDIALDSDDVSSEDHGATNQLSVTDVTLVVFSRAPTSPIILSDAHGSVRTRARRSTDEARRRKKQKDLRKLQRDEHKQRMAEKLRLEQERTGPCRRVDMDVDFGRIGWDEWIIYPKQFNAYRCVGTCAGPLDSGDNPSNHAIMQDLIRLHQPERRTPEPCCVPTKLRPLSMLYFEEGAVLVRHHENMIVQECGCR</sequence>
<name>B5A565_HELTB</name>
<evidence type="ECO:0000256" key="11">
    <source>
        <dbReference type="SAM" id="MobiDB-lite"/>
    </source>
</evidence>
<dbReference type="SUPFAM" id="SSF57501">
    <property type="entry name" value="Cystine-knot cytokines"/>
    <property type="match status" value="1"/>
</dbReference>
<evidence type="ECO:0000256" key="7">
    <source>
        <dbReference type="ARBA" id="ARBA00023030"/>
    </source>
</evidence>
<evidence type="ECO:0000256" key="2">
    <source>
        <dbReference type="ARBA" id="ARBA00006656"/>
    </source>
</evidence>
<evidence type="ECO:0000256" key="9">
    <source>
        <dbReference type="ARBA" id="ARBA00023180"/>
    </source>
</evidence>
<dbReference type="GO" id="GO:0005125">
    <property type="term" value="F:cytokine activity"/>
    <property type="evidence" value="ECO:0007669"/>
    <property type="project" value="TreeGrafter"/>
</dbReference>
<comment type="similarity">
    <text evidence="2 10">Belongs to the TGF-beta family.</text>
</comment>
<dbReference type="PROSITE" id="PS51362">
    <property type="entry name" value="TGF_BETA_2"/>
    <property type="match status" value="1"/>
</dbReference>
<dbReference type="FunFam" id="2.10.90.10:FF:000026">
    <property type="entry name" value="Nodal homolog 3-A"/>
    <property type="match status" value="1"/>
</dbReference>
<dbReference type="PANTHER" id="PTHR11848:SF302">
    <property type="entry name" value="TGF-BETA FAMILY PROFILE DOMAIN-CONTAINING PROTEIN"/>
    <property type="match status" value="1"/>
</dbReference>
<dbReference type="PROSITE" id="PS00250">
    <property type="entry name" value="TGF_BETA_1"/>
    <property type="match status" value="1"/>
</dbReference>
<keyword evidence="3" id="KW-0217">Developmental protein</keyword>
<dbReference type="InterPro" id="IPR015615">
    <property type="entry name" value="TGF-beta-rel"/>
</dbReference>
<dbReference type="PANTHER" id="PTHR11848">
    <property type="entry name" value="TGF-BETA FAMILY"/>
    <property type="match status" value="1"/>
</dbReference>
<comment type="subcellular location">
    <subcellularLocation>
        <location evidence="1">Secreted</location>
    </subcellularLocation>
</comment>
<evidence type="ECO:0000313" key="14">
    <source>
        <dbReference type="EMBL" id="ACF32773.1"/>
    </source>
</evidence>
<evidence type="ECO:0000256" key="8">
    <source>
        <dbReference type="ARBA" id="ARBA00023157"/>
    </source>
</evidence>
<accession>B5A565</accession>
<dbReference type="Pfam" id="PF00019">
    <property type="entry name" value="TGF_beta"/>
    <property type="match status" value="1"/>
</dbReference>
<feature type="region of interest" description="Disordered" evidence="11">
    <location>
        <begin position="303"/>
        <end position="338"/>
    </location>
</feature>
<evidence type="ECO:0000256" key="10">
    <source>
        <dbReference type="RuleBase" id="RU000354"/>
    </source>
</evidence>
<proteinExistence type="evidence at transcript level"/>
<dbReference type="EMBL" id="EU812568">
    <property type="protein sequence ID" value="ACF32773.1"/>
    <property type="molecule type" value="mRNA"/>
</dbReference>
<feature type="chain" id="PRO_5002829198" evidence="12">
    <location>
        <begin position="24"/>
        <end position="456"/>
    </location>
</feature>
<evidence type="ECO:0000256" key="3">
    <source>
        <dbReference type="ARBA" id="ARBA00022473"/>
    </source>
</evidence>
<dbReference type="GO" id="GO:0008083">
    <property type="term" value="F:growth factor activity"/>
    <property type="evidence" value="ECO:0007669"/>
    <property type="project" value="UniProtKB-KW"/>
</dbReference>
<evidence type="ECO:0000256" key="5">
    <source>
        <dbReference type="ARBA" id="ARBA00022685"/>
    </source>
</evidence>
<keyword evidence="4" id="KW-0964">Secreted</keyword>
<reference evidence="14" key="1">
    <citation type="submission" date="2008-06" db="EMBL/GenBank/DDBJ databases">
        <title>The Role of Axis Formation in the Evolution of Direct Development in the Sea Urchin Heliocidaris erythrogramma.</title>
        <authorList>
            <person name="Snoke Smith M."/>
            <person name="Raff R."/>
        </authorList>
    </citation>
    <scope>NUCLEOTIDE SEQUENCE</scope>
</reference>
<keyword evidence="5" id="KW-0165">Cleavage on pair of basic residues</keyword>
<dbReference type="GO" id="GO:0005615">
    <property type="term" value="C:extracellular space"/>
    <property type="evidence" value="ECO:0007669"/>
    <property type="project" value="TreeGrafter"/>
</dbReference>
<dbReference type="Gene3D" id="2.10.90.10">
    <property type="entry name" value="Cystine-knot cytokines"/>
    <property type="match status" value="1"/>
</dbReference>
<evidence type="ECO:0000259" key="13">
    <source>
        <dbReference type="PROSITE" id="PS51362"/>
    </source>
</evidence>
<feature type="signal peptide" evidence="12">
    <location>
        <begin position="1"/>
        <end position="23"/>
    </location>
</feature>
<dbReference type="InterPro" id="IPR001839">
    <property type="entry name" value="TGF-b_C"/>
</dbReference>
<organism evidence="14">
    <name type="scientific">Heliocidaris tuberculata</name>
    <name type="common">Sea urchin</name>
    <dbReference type="NCBI Taxonomy" id="7635"/>
    <lineage>
        <taxon>Eukaryota</taxon>
        <taxon>Metazoa</taxon>
        <taxon>Echinodermata</taxon>
        <taxon>Eleutherozoa</taxon>
        <taxon>Echinozoa</taxon>
        <taxon>Echinoidea</taxon>
        <taxon>Euechinoidea</taxon>
        <taxon>Echinacea</taxon>
        <taxon>Camarodonta</taxon>
        <taxon>Echinidea</taxon>
        <taxon>Echinometridae</taxon>
        <taxon>Heliocidaris</taxon>
    </lineage>
</organism>
<dbReference type="InterPro" id="IPR029034">
    <property type="entry name" value="Cystine-knot_cytokine"/>
</dbReference>
<keyword evidence="6 12" id="KW-0732">Signal</keyword>
<feature type="domain" description="TGF-beta family profile" evidence="13">
    <location>
        <begin position="337"/>
        <end position="456"/>
    </location>
</feature>
<evidence type="ECO:0000256" key="6">
    <source>
        <dbReference type="ARBA" id="ARBA00022729"/>
    </source>
</evidence>
<dbReference type="CDD" id="cd13759">
    <property type="entry name" value="TGF_beta_NODAL"/>
    <property type="match status" value="1"/>
</dbReference>